<dbReference type="Proteomes" id="UP000323386">
    <property type="component" value="Unassembled WGS sequence"/>
</dbReference>
<sequence length="88" mass="9842">MPHLTSPRLASPRLASFRLPLNSVRPGRKAPASTSNINNTREDARASTGVRACVRTCPAKRASSQSDARIYKGVWISDNRRLRIVYHR</sequence>
<feature type="region of interest" description="Disordered" evidence="1">
    <location>
        <begin position="22"/>
        <end position="47"/>
    </location>
</feature>
<gene>
    <name evidence="2" type="ORF">PSFLO_03283</name>
</gene>
<name>A0A5C3F251_9BASI</name>
<evidence type="ECO:0000313" key="2">
    <source>
        <dbReference type="EMBL" id="SPO37807.1"/>
    </source>
</evidence>
<proteinExistence type="predicted"/>
<accession>A0A5C3F251</accession>
<keyword evidence="3" id="KW-1185">Reference proteome</keyword>
<organism evidence="2 3">
    <name type="scientific">Pseudozyma flocculosa</name>
    <dbReference type="NCBI Taxonomy" id="84751"/>
    <lineage>
        <taxon>Eukaryota</taxon>
        <taxon>Fungi</taxon>
        <taxon>Dikarya</taxon>
        <taxon>Basidiomycota</taxon>
        <taxon>Ustilaginomycotina</taxon>
        <taxon>Ustilaginomycetes</taxon>
        <taxon>Ustilaginales</taxon>
        <taxon>Ustilaginaceae</taxon>
        <taxon>Pseudozyma</taxon>
    </lineage>
</organism>
<dbReference type="EMBL" id="OOIP01000008">
    <property type="protein sequence ID" value="SPO37807.1"/>
    <property type="molecule type" value="Genomic_DNA"/>
</dbReference>
<dbReference type="AlphaFoldDB" id="A0A5C3F251"/>
<protein>
    <submittedName>
        <fullName evidence="2">Uncharacterized protein</fullName>
    </submittedName>
</protein>
<evidence type="ECO:0000256" key="1">
    <source>
        <dbReference type="SAM" id="MobiDB-lite"/>
    </source>
</evidence>
<reference evidence="2 3" key="1">
    <citation type="submission" date="2018-03" db="EMBL/GenBank/DDBJ databases">
        <authorList>
            <person name="Guldener U."/>
        </authorList>
    </citation>
    <scope>NUCLEOTIDE SEQUENCE [LARGE SCALE GENOMIC DNA]</scope>
    <source>
        <strain evidence="2 3">DAOM196992</strain>
    </source>
</reference>
<evidence type="ECO:0000313" key="3">
    <source>
        <dbReference type="Proteomes" id="UP000323386"/>
    </source>
</evidence>